<feature type="compositionally biased region" description="Low complexity" evidence="1">
    <location>
        <begin position="1356"/>
        <end position="1366"/>
    </location>
</feature>
<feature type="compositionally biased region" description="Low complexity" evidence="1">
    <location>
        <begin position="598"/>
        <end position="621"/>
    </location>
</feature>
<protein>
    <submittedName>
        <fullName evidence="2">Uncharacterized protein</fullName>
    </submittedName>
</protein>
<feature type="region of interest" description="Disordered" evidence="1">
    <location>
        <begin position="1345"/>
        <end position="1378"/>
    </location>
</feature>
<dbReference type="RefSeq" id="WP_381737458.1">
    <property type="nucleotide sequence ID" value="NZ_JBHSDP010000008.1"/>
</dbReference>
<dbReference type="Proteomes" id="UP001595824">
    <property type="component" value="Unassembled WGS sequence"/>
</dbReference>
<comment type="caution">
    <text evidence="2">The sequence shown here is derived from an EMBL/GenBank/DDBJ whole genome shotgun (WGS) entry which is preliminary data.</text>
</comment>
<gene>
    <name evidence="2" type="ORF">ACFPC0_07125</name>
</gene>
<evidence type="ECO:0000256" key="1">
    <source>
        <dbReference type="SAM" id="MobiDB-lite"/>
    </source>
</evidence>
<name>A0ABV8TAJ6_9ACTN</name>
<accession>A0ABV8TAJ6</accession>
<proteinExistence type="predicted"/>
<sequence length="1776" mass="190890">MAEALPPPERYSQRWYLVLAVQEELLALDELLHTFTLAEPGRADGDGGSEEERHERWDRELEPLVKAVDRVMDSVENLADEELGGRTGPGWLAGVPDWLGPGGGRAVGGPRAGLRLLEDLLDSAAPRWRYWREALEWRVEELRASWETAAPDPGPPAGTPAPAGHTATVAVPGARTPAETGAARPAPCISVVFPVVDAVTGHGFLVEVRLRPREQADASGWVPEEQRLTPKFRRGLLAGHRAGLELARRAGVAGPALEEWRAVTLEVRGVPERYELDDTSAGIGTAAAVAGHLLGLPVPAALVSGAILDDGTVTDLPSREQFAAKEAAARDHGLGLLPLSSGTALAEVCHRLWPREWQPVLESTAETALTALGHKVCLIEEVGTDSTVDGHRFALTPSPVVESICRRLEAGAPAVVVGGPRSSTRTTSVRRAALAWRKRYGTPVIELRPSAGALPDAAELRDAITLARYATRVPLGSPALVVLEDLLSHQDATDLETVLPRAAAETCSTVIAVCLYSGGSRWRAHTVATVPVVVNQQWARQFSKEFVELNGLAEPDDVRVEVVRRAAALDIWLLVHLLMDLRPAAAGGHGGSGLALAATATPPRPTAGVPAGAAPASTAAGPVPPAAEAPEIRKRQEAKESETIRRAFVHRARAGTTGTELALVQAVAASSLLRVGVPQQMLTGVSPAVLRRAGAWRDRTKRWYIGRTSVCQALLATEEAVTDDTGREWRRTADAQYEALAPLLRAAASAPSPKAVQFATALLSAADSAGHGLRNRLLLLVTPMLTAIGPDAPPVLLAHAVLADLEHEDQVGLVKKLLRAVLAGGWHTLTGRQATTCLSAIRRRRELAVRHFPSLYRDVLERIGHDMAPVLARSDPAQGVLLVHVLGSYWEKATAAQVFPLAVKATTQCDPSLVEHYHAAVDLVDAALKFRGNRRSDLLKEFTRAPGIRRLLAADHRRDAGLVLAQAALMLMLGQWPEHPGAPHERMAGLVSSALPHSSLDSVTRGLALIGRVGVWDGRQIVRSSSIVSWLKSRVLRIGAPPVTPWQTAQLVQELGRIDAPTCMRVLYAPDGVTPDPEVVEMLVDRVLAMGDLKGVGHVISALTPVDRFWGPGDHGICAVLCTRLGPFIGFALETEERGSVVLRLMSALVGADVPAQALAPLLERCVERVAVDADASEKDHAPRLALLLGGHPVVGQEFMERLTPRIEDELLLRRATRAGSAETRALYLDLTRLLGRTLDRGFAEEFVGEDGLNTALRELGSQNVTFALKVVRSFGLALRDAGAVVDHGSMLRFVEPEPSVWALRLKGTTSPENLVEALHLLRKLDAGFARACLRELDRLHRPETTFGTELPLPAPVSASPAAPAAPERPIPAAPTPSRVAALARRSEDRRAAADRRLAGVLRLAERRFTDADQAVRIVHAVRSIDEEGGCAVAAALSAGARWSNRVRALLDTDSPVELGNLLRMMAGAGVDLPERVLKELFRQWLPHATEFRSPAAAQSMIRGLAAWQPEDPVMAHQWARRLALSSIGRRLGRGLPRDMGMAGPLLESLDVWGPPGAAERLAAALPKDAAADSLAGSVHLLAALERVAPRTAREHAAAVGTLVVERASMRYVRDPESHWRDIGWLIRRAVRLAGPRTVPASVILPLVRRGCRRPEVVAWVTGCLGLPVDDADWAPAGVPPAGWARVARLLIRSDLGRLGPGVEAELHEIMESASPRWLTALVCGARRDPVLDRALSDSVLRFLRDLGQWYVDGGQPQGAELMHEVRRLRPALGTE</sequence>
<reference evidence="3" key="1">
    <citation type="journal article" date="2019" name="Int. J. Syst. Evol. Microbiol.">
        <title>The Global Catalogue of Microorganisms (GCM) 10K type strain sequencing project: providing services to taxonomists for standard genome sequencing and annotation.</title>
        <authorList>
            <consortium name="The Broad Institute Genomics Platform"/>
            <consortium name="The Broad Institute Genome Sequencing Center for Infectious Disease"/>
            <person name="Wu L."/>
            <person name="Ma J."/>
        </authorList>
    </citation>
    <scope>NUCLEOTIDE SEQUENCE [LARGE SCALE GENOMIC DNA]</scope>
    <source>
        <strain evidence="3">PCU 347</strain>
    </source>
</reference>
<feature type="region of interest" description="Disordered" evidence="1">
    <location>
        <begin position="598"/>
        <end position="640"/>
    </location>
</feature>
<dbReference type="EMBL" id="JBHSDP010000008">
    <property type="protein sequence ID" value="MFC4327603.1"/>
    <property type="molecule type" value="Genomic_DNA"/>
</dbReference>
<organism evidence="2 3">
    <name type="scientific">Streptomyces andamanensis</name>
    <dbReference type="NCBI Taxonomy" id="1565035"/>
    <lineage>
        <taxon>Bacteria</taxon>
        <taxon>Bacillati</taxon>
        <taxon>Actinomycetota</taxon>
        <taxon>Actinomycetes</taxon>
        <taxon>Kitasatosporales</taxon>
        <taxon>Streptomycetaceae</taxon>
        <taxon>Streptomyces</taxon>
    </lineage>
</organism>
<evidence type="ECO:0000313" key="2">
    <source>
        <dbReference type="EMBL" id="MFC4327603.1"/>
    </source>
</evidence>
<feature type="compositionally biased region" description="Basic and acidic residues" evidence="1">
    <location>
        <begin position="630"/>
        <end position="640"/>
    </location>
</feature>
<evidence type="ECO:0000313" key="3">
    <source>
        <dbReference type="Proteomes" id="UP001595824"/>
    </source>
</evidence>
<keyword evidence="3" id="KW-1185">Reference proteome</keyword>